<dbReference type="Proteomes" id="UP001472677">
    <property type="component" value="Unassembled WGS sequence"/>
</dbReference>
<evidence type="ECO:0000313" key="2">
    <source>
        <dbReference type="Proteomes" id="UP001472677"/>
    </source>
</evidence>
<sequence length="121" mass="13597">MLSVSDRSRWLWEDMRAVCALEGNSRSDHASIDGVLPSSRANARWVSPPMDWGVLHDYSPTYFSLLSRDWSIKFVHAYRESNAVADSLTKSVVLGSLEFCIFVDPPHFIFALLQVDCMASG</sequence>
<proteinExistence type="predicted"/>
<protein>
    <recommendedName>
        <fullName evidence="3">RNase H type-1 domain-containing protein</fullName>
    </recommendedName>
</protein>
<keyword evidence="2" id="KW-1185">Reference proteome</keyword>
<reference evidence="1 2" key="1">
    <citation type="journal article" date="2024" name="G3 (Bethesda)">
        <title>Genome assembly of Hibiscus sabdariffa L. provides insights into metabolisms of medicinal natural products.</title>
        <authorList>
            <person name="Kim T."/>
        </authorList>
    </citation>
    <scope>NUCLEOTIDE SEQUENCE [LARGE SCALE GENOMIC DNA]</scope>
    <source>
        <strain evidence="1">TK-2024</strain>
        <tissue evidence="1">Old leaves</tissue>
    </source>
</reference>
<evidence type="ECO:0008006" key="3">
    <source>
        <dbReference type="Google" id="ProtNLM"/>
    </source>
</evidence>
<comment type="caution">
    <text evidence="1">The sequence shown here is derived from an EMBL/GenBank/DDBJ whole genome shotgun (WGS) entry which is preliminary data.</text>
</comment>
<evidence type="ECO:0000313" key="1">
    <source>
        <dbReference type="EMBL" id="KAK8502697.1"/>
    </source>
</evidence>
<accession>A0ABR2B6W6</accession>
<dbReference type="EMBL" id="JBBPBM010000164">
    <property type="protein sequence ID" value="KAK8502697.1"/>
    <property type="molecule type" value="Genomic_DNA"/>
</dbReference>
<gene>
    <name evidence="1" type="ORF">V6N12_073185</name>
</gene>
<name>A0ABR2B6W6_9ROSI</name>
<organism evidence="1 2">
    <name type="scientific">Hibiscus sabdariffa</name>
    <name type="common">roselle</name>
    <dbReference type="NCBI Taxonomy" id="183260"/>
    <lineage>
        <taxon>Eukaryota</taxon>
        <taxon>Viridiplantae</taxon>
        <taxon>Streptophyta</taxon>
        <taxon>Embryophyta</taxon>
        <taxon>Tracheophyta</taxon>
        <taxon>Spermatophyta</taxon>
        <taxon>Magnoliopsida</taxon>
        <taxon>eudicotyledons</taxon>
        <taxon>Gunneridae</taxon>
        <taxon>Pentapetalae</taxon>
        <taxon>rosids</taxon>
        <taxon>malvids</taxon>
        <taxon>Malvales</taxon>
        <taxon>Malvaceae</taxon>
        <taxon>Malvoideae</taxon>
        <taxon>Hibiscus</taxon>
    </lineage>
</organism>